<organism evidence="1">
    <name type="scientific">uncultured prokaryote</name>
    <dbReference type="NCBI Taxonomy" id="198431"/>
    <lineage>
        <taxon>unclassified sequences</taxon>
        <taxon>environmental samples</taxon>
    </lineage>
</organism>
<dbReference type="AlphaFoldDB" id="A0A0H5Q8B0"/>
<reference evidence="1" key="1">
    <citation type="submission" date="2015-06" db="EMBL/GenBank/DDBJ databases">
        <authorList>
            <person name="Joergensen T."/>
        </authorList>
    </citation>
    <scope>NUCLEOTIDE SEQUENCE</scope>
    <source>
        <strain evidence="1">RGRH1861</strain>
    </source>
</reference>
<name>A0A0H5Q8B0_9ZZZZ</name>
<reference evidence="1" key="2">
    <citation type="submission" date="2015-07" db="EMBL/GenBank/DDBJ databases">
        <title>Plasmids, circular viruses and viroids from rat gut.</title>
        <authorList>
            <person name="Jorgensen T.J."/>
            <person name="Hansen M.A."/>
            <person name="Xu Z."/>
            <person name="Tabak M.A."/>
            <person name="Sorensen S.J."/>
            <person name="Hansen L.H."/>
        </authorList>
    </citation>
    <scope>NUCLEOTIDE SEQUENCE</scope>
    <source>
        <strain evidence="1">RGRH1861</strain>
    </source>
</reference>
<dbReference type="EMBL" id="LN854353">
    <property type="protein sequence ID" value="CRY98158.1"/>
    <property type="molecule type" value="Genomic_DNA"/>
</dbReference>
<protein>
    <submittedName>
        <fullName evidence="1">Uncharacterized protein</fullName>
    </submittedName>
</protein>
<sequence length="76" mass="8821">MSDIPHEILPLGAELQLQVAPEIYALWEVRWRFVDPAFAHKQQWRSAEHLSWAEAEDVIAAVTEIYQADMEAQRAF</sequence>
<accession>A0A0H5Q8B0</accession>
<evidence type="ECO:0000313" key="1">
    <source>
        <dbReference type="EMBL" id="CRY98158.1"/>
    </source>
</evidence>
<proteinExistence type="predicted"/>